<dbReference type="SUPFAM" id="SSF56436">
    <property type="entry name" value="C-type lectin-like"/>
    <property type="match status" value="1"/>
</dbReference>
<dbReference type="InterPro" id="IPR016186">
    <property type="entry name" value="C-type_lectin-like/link_sf"/>
</dbReference>
<evidence type="ECO:0000256" key="4">
    <source>
        <dbReference type="SAM" id="Coils"/>
    </source>
</evidence>
<evidence type="ECO:0000256" key="5">
    <source>
        <dbReference type="SAM" id="MobiDB-lite"/>
    </source>
</evidence>
<dbReference type="Proteomes" id="UP001107558">
    <property type="component" value="Chromosome 2"/>
</dbReference>
<feature type="signal peptide" evidence="6">
    <location>
        <begin position="1"/>
        <end position="21"/>
    </location>
</feature>
<evidence type="ECO:0000313" key="8">
    <source>
        <dbReference type="EMBL" id="KAG5678500.1"/>
    </source>
</evidence>
<keyword evidence="2" id="KW-1015">Disulfide bond</keyword>
<reference evidence="8" key="1">
    <citation type="submission" date="2021-03" db="EMBL/GenBank/DDBJ databases">
        <title>Chromosome level genome of the anhydrobiotic midge Polypedilum vanderplanki.</title>
        <authorList>
            <person name="Yoshida Y."/>
            <person name="Kikawada T."/>
            <person name="Gusev O."/>
        </authorList>
    </citation>
    <scope>NUCLEOTIDE SEQUENCE</scope>
    <source>
        <strain evidence="8">NIAS01</strain>
        <tissue evidence="8">Whole body or cell culture</tissue>
    </source>
</reference>
<dbReference type="PANTHER" id="PTHR46490:SF6">
    <property type="entry name" value="ASIALOGLYCOPROTEIN RECEPTOR 1-LIKE-RELATED"/>
    <property type="match status" value="1"/>
</dbReference>
<protein>
    <recommendedName>
        <fullName evidence="7">C-type lectin domain-containing protein</fullName>
    </recommendedName>
</protein>
<dbReference type="GO" id="GO:0030246">
    <property type="term" value="F:carbohydrate binding"/>
    <property type="evidence" value="ECO:0007669"/>
    <property type="project" value="UniProtKB-KW"/>
</dbReference>
<dbReference type="InterPro" id="IPR016187">
    <property type="entry name" value="CTDL_fold"/>
</dbReference>
<feature type="region of interest" description="Disordered" evidence="5">
    <location>
        <begin position="216"/>
        <end position="296"/>
    </location>
</feature>
<dbReference type="SMART" id="SM00034">
    <property type="entry name" value="CLECT"/>
    <property type="match status" value="1"/>
</dbReference>
<dbReference type="Pfam" id="PF00059">
    <property type="entry name" value="Lectin_C"/>
    <property type="match status" value="1"/>
</dbReference>
<dbReference type="InterPro" id="IPR052309">
    <property type="entry name" value="C-type_Lectin_Domain_Fam1"/>
</dbReference>
<dbReference type="Gene3D" id="3.10.100.10">
    <property type="entry name" value="Mannose-Binding Protein A, subunit A"/>
    <property type="match status" value="1"/>
</dbReference>
<evidence type="ECO:0000256" key="1">
    <source>
        <dbReference type="ARBA" id="ARBA00022734"/>
    </source>
</evidence>
<dbReference type="EMBL" id="JADBJN010000002">
    <property type="protein sequence ID" value="KAG5678500.1"/>
    <property type="molecule type" value="Genomic_DNA"/>
</dbReference>
<keyword evidence="3" id="KW-0325">Glycoprotein</keyword>
<evidence type="ECO:0000256" key="6">
    <source>
        <dbReference type="SAM" id="SignalP"/>
    </source>
</evidence>
<dbReference type="OrthoDB" id="6133475at2759"/>
<feature type="compositionally biased region" description="Polar residues" evidence="5">
    <location>
        <begin position="246"/>
        <end position="269"/>
    </location>
</feature>
<feature type="domain" description="C-type lectin" evidence="7">
    <location>
        <begin position="61"/>
        <end position="179"/>
    </location>
</feature>
<evidence type="ECO:0000256" key="3">
    <source>
        <dbReference type="ARBA" id="ARBA00023180"/>
    </source>
</evidence>
<organism evidence="8 9">
    <name type="scientific">Polypedilum vanderplanki</name>
    <name type="common">Sleeping chironomid midge</name>
    <dbReference type="NCBI Taxonomy" id="319348"/>
    <lineage>
        <taxon>Eukaryota</taxon>
        <taxon>Metazoa</taxon>
        <taxon>Ecdysozoa</taxon>
        <taxon>Arthropoda</taxon>
        <taxon>Hexapoda</taxon>
        <taxon>Insecta</taxon>
        <taxon>Pterygota</taxon>
        <taxon>Neoptera</taxon>
        <taxon>Endopterygota</taxon>
        <taxon>Diptera</taxon>
        <taxon>Nematocera</taxon>
        <taxon>Chironomoidea</taxon>
        <taxon>Chironomidae</taxon>
        <taxon>Chironominae</taxon>
        <taxon>Polypedilum</taxon>
        <taxon>Polypedilum</taxon>
    </lineage>
</organism>
<dbReference type="PANTHER" id="PTHR46490">
    <property type="entry name" value="C-TYPE LECTIN DOMAIN FAMILY 12 MEMBER A-RELATED"/>
    <property type="match status" value="1"/>
</dbReference>
<keyword evidence="9" id="KW-1185">Reference proteome</keyword>
<keyword evidence="1" id="KW-0430">Lectin</keyword>
<sequence length="466" mass="55274">MKLTKGLNLICFLMAFCFVNSQRPQQQQRESHQQRHHARRVQQQVRTRRIYAMCPPSFTKIGNECYHLSSAKASWLDSHFECKDKNAKLAEPLKYSDRFLRKYLLQRGTTRGEIWIGGMYNWQRNKWQWGYNGKDMTYQSFSQMKPGEDLKYNCAVLNPELKYRWSAKLCFEKHYYLCQHRMPFVSEKNRQRIYIKWNETFPGQMANEIQVYAPQINGNRRGGMQQRSGSVRRPPTSEPQKKSQHNLKNQRTQWNNQLPLDTNNKNNEINPPEVILTQNSQLRRKKQQKDKSRNNRTIILTGNVDLGENIFKKSKQQLIDRKRLNNKPSPSTSTTKFTTDIITSTTPYPNTSSLSYRANHHRHNHYNSDDSKRKIEENERRFLTDLRTTTTIKPAKDERNYTNTYHQQASNSTLSSTVTRQIEKKKRLENIREKLSRLSDEEKMEYLKIKAQRKAQRSKSINDTIP</sequence>
<evidence type="ECO:0000259" key="7">
    <source>
        <dbReference type="PROSITE" id="PS50041"/>
    </source>
</evidence>
<dbReference type="PROSITE" id="PS50041">
    <property type="entry name" value="C_TYPE_LECTIN_2"/>
    <property type="match status" value="1"/>
</dbReference>
<comment type="caution">
    <text evidence="8">The sequence shown here is derived from an EMBL/GenBank/DDBJ whole genome shotgun (WGS) entry which is preliminary data.</text>
</comment>
<evidence type="ECO:0000256" key="2">
    <source>
        <dbReference type="ARBA" id="ARBA00023157"/>
    </source>
</evidence>
<feature type="coiled-coil region" evidence="4">
    <location>
        <begin position="418"/>
        <end position="445"/>
    </location>
</feature>
<proteinExistence type="predicted"/>
<evidence type="ECO:0000313" key="9">
    <source>
        <dbReference type="Proteomes" id="UP001107558"/>
    </source>
</evidence>
<keyword evidence="4" id="KW-0175">Coiled coil</keyword>
<name>A0A9J6C8M7_POLVA</name>
<dbReference type="AlphaFoldDB" id="A0A9J6C8M7"/>
<dbReference type="InterPro" id="IPR001304">
    <property type="entry name" value="C-type_lectin-like"/>
</dbReference>
<feature type="chain" id="PRO_5039953270" description="C-type lectin domain-containing protein" evidence="6">
    <location>
        <begin position="22"/>
        <end position="466"/>
    </location>
</feature>
<dbReference type="CDD" id="cd00037">
    <property type="entry name" value="CLECT"/>
    <property type="match status" value="1"/>
</dbReference>
<keyword evidence="6" id="KW-0732">Signal</keyword>
<accession>A0A9J6C8M7</accession>
<gene>
    <name evidence="8" type="ORF">PVAND_008167</name>
</gene>